<comment type="subcellular location">
    <subcellularLocation>
        <location evidence="2">Cell membrane</location>
        <topology evidence="2">Lipid-anchor</topology>
        <topology evidence="2">GPI-anchor</topology>
    </subcellularLocation>
    <subcellularLocation>
        <location evidence="1">Golgi apparatus</location>
    </subcellularLocation>
</comment>
<keyword evidence="21" id="KW-1185">Reference proteome</keyword>
<dbReference type="Gene3D" id="1.10.790.10">
    <property type="entry name" value="Prion/Doppel protein, beta-ribbon domain"/>
    <property type="match status" value="1"/>
</dbReference>
<evidence type="ECO:0000256" key="10">
    <source>
        <dbReference type="ARBA" id="ARBA00023008"/>
    </source>
</evidence>
<feature type="compositionally biased region" description="Low complexity" evidence="17">
    <location>
        <begin position="36"/>
        <end position="64"/>
    </location>
</feature>
<feature type="signal peptide" evidence="19">
    <location>
        <begin position="1"/>
        <end position="24"/>
    </location>
</feature>
<evidence type="ECO:0000256" key="7">
    <source>
        <dbReference type="ARBA" id="ARBA00022723"/>
    </source>
</evidence>
<keyword evidence="18" id="KW-0812">Transmembrane</keyword>
<comment type="similarity">
    <text evidence="3">Belongs to the prion family.</text>
</comment>
<keyword evidence="9" id="KW-0677">Repeat</keyword>
<dbReference type="Pfam" id="PF00377">
    <property type="entry name" value="Prion"/>
    <property type="match status" value="1"/>
</dbReference>
<evidence type="ECO:0000256" key="17">
    <source>
        <dbReference type="SAM" id="MobiDB-lite"/>
    </source>
</evidence>
<gene>
    <name evidence="22" type="primary">PRNP</name>
</gene>
<keyword evidence="18" id="KW-1133">Transmembrane helix</keyword>
<evidence type="ECO:0000256" key="1">
    <source>
        <dbReference type="ARBA" id="ARBA00004555"/>
    </source>
</evidence>
<keyword evidence="11" id="KW-0333">Golgi apparatus</keyword>
<evidence type="ECO:0000256" key="19">
    <source>
        <dbReference type="SAM" id="SignalP"/>
    </source>
</evidence>
<dbReference type="InterPro" id="IPR025860">
    <property type="entry name" value="Prion_N"/>
</dbReference>
<keyword evidence="15" id="KW-0325">Glycoprotein</keyword>
<evidence type="ECO:0000256" key="5">
    <source>
        <dbReference type="ARBA" id="ARBA00022622"/>
    </source>
</evidence>
<dbReference type="PANTHER" id="PTHR15506">
    <property type="entry name" value="DOPPEL PRION"/>
    <property type="match status" value="1"/>
</dbReference>
<evidence type="ECO:0000313" key="21">
    <source>
        <dbReference type="Proteomes" id="UP000694871"/>
    </source>
</evidence>
<name>A0ABM1JS30_GEKJA</name>
<evidence type="ECO:0000256" key="16">
    <source>
        <dbReference type="ARBA" id="ARBA00023288"/>
    </source>
</evidence>
<feature type="compositionally biased region" description="Low complexity" evidence="17">
    <location>
        <begin position="88"/>
        <end position="98"/>
    </location>
</feature>
<feature type="compositionally biased region" description="Gly residues" evidence="17">
    <location>
        <begin position="99"/>
        <end position="116"/>
    </location>
</feature>
<dbReference type="Pfam" id="PF11587">
    <property type="entry name" value="Prion_bPrPp"/>
    <property type="match status" value="1"/>
</dbReference>
<keyword evidence="6 22" id="KW-0640">Prion</keyword>
<dbReference type="InterPro" id="IPR022416">
    <property type="entry name" value="Prion/Doppel_prot_b-ribbon_dom"/>
</dbReference>
<keyword evidence="8 19" id="KW-0732">Signal</keyword>
<sequence>MRRFLVTCWIAVFLILLQTDVSLSKKGKNKPGGGYPQQPSYPQNPGYPRNPGYPQNPGYPHNPGYPGGGYPRNPGYPQNPGNPGGGYPRNPGYPQNPGNPGGGYPRNPGYPGGGGWNQPNSKPWKPKPPKSNMKHIAGAALGGAAAGALGGYLLGSAMSNMNFRFNNHDEERWWNENRNRYSDQVYHPKYEPSMSRDVFVRDCVNITVKEFTETSGNQTQDEMEKKVVTRVVHEMCTEQYRLVSSVAVLLANPSMLLIITFVICYLIH</sequence>
<keyword evidence="10" id="KW-0186">Copper</keyword>
<evidence type="ECO:0000256" key="13">
    <source>
        <dbReference type="ARBA" id="ARBA00023136"/>
    </source>
</evidence>
<evidence type="ECO:0000256" key="18">
    <source>
        <dbReference type="SAM" id="Phobius"/>
    </source>
</evidence>
<evidence type="ECO:0000256" key="4">
    <source>
        <dbReference type="ARBA" id="ARBA00022475"/>
    </source>
</evidence>
<proteinExistence type="inferred from homology"/>
<organism evidence="21 22">
    <name type="scientific">Gekko japonicus</name>
    <name type="common">Schlegel's Japanese gecko</name>
    <dbReference type="NCBI Taxonomy" id="146911"/>
    <lineage>
        <taxon>Eukaryota</taxon>
        <taxon>Metazoa</taxon>
        <taxon>Chordata</taxon>
        <taxon>Craniata</taxon>
        <taxon>Vertebrata</taxon>
        <taxon>Euteleostomi</taxon>
        <taxon>Lepidosauria</taxon>
        <taxon>Squamata</taxon>
        <taxon>Bifurcata</taxon>
        <taxon>Gekkota</taxon>
        <taxon>Gekkonidae</taxon>
        <taxon>Gekkoninae</taxon>
        <taxon>Gekko</taxon>
    </lineage>
</organism>
<protein>
    <submittedName>
        <fullName evidence="22">Major prion protein homolog</fullName>
    </submittedName>
</protein>
<dbReference type="SUPFAM" id="SSF54098">
    <property type="entry name" value="Prion-like"/>
    <property type="match status" value="1"/>
</dbReference>
<feature type="compositionally biased region" description="Low complexity" evidence="17">
    <location>
        <begin position="71"/>
        <end position="81"/>
    </location>
</feature>
<keyword evidence="4" id="KW-1003">Cell membrane</keyword>
<dbReference type="InterPro" id="IPR000817">
    <property type="entry name" value="Prion"/>
</dbReference>
<evidence type="ECO:0000256" key="6">
    <source>
        <dbReference type="ARBA" id="ARBA00022678"/>
    </source>
</evidence>
<dbReference type="SMART" id="SM00157">
    <property type="entry name" value="PRP"/>
    <property type="match status" value="1"/>
</dbReference>
<evidence type="ECO:0000256" key="14">
    <source>
        <dbReference type="ARBA" id="ARBA00023157"/>
    </source>
</evidence>
<evidence type="ECO:0000256" key="2">
    <source>
        <dbReference type="ARBA" id="ARBA00004609"/>
    </source>
</evidence>
<feature type="region of interest" description="Disordered" evidence="17">
    <location>
        <begin position="24"/>
        <end position="133"/>
    </location>
</feature>
<evidence type="ECO:0000256" key="3">
    <source>
        <dbReference type="ARBA" id="ARBA00009910"/>
    </source>
</evidence>
<keyword evidence="14" id="KW-1015">Disulfide bond</keyword>
<keyword evidence="12" id="KW-0034">Amyloid</keyword>
<feature type="transmembrane region" description="Helical" evidence="18">
    <location>
        <begin position="242"/>
        <end position="267"/>
    </location>
</feature>
<keyword evidence="7" id="KW-0479">Metal-binding</keyword>
<evidence type="ECO:0000256" key="11">
    <source>
        <dbReference type="ARBA" id="ARBA00023034"/>
    </source>
</evidence>
<evidence type="ECO:0000256" key="8">
    <source>
        <dbReference type="ARBA" id="ARBA00022729"/>
    </source>
</evidence>
<dbReference type="GeneID" id="107108354"/>
<dbReference type="PANTHER" id="PTHR15506:SF2">
    <property type="entry name" value="MAJOR PRION PROTEIN"/>
    <property type="match status" value="1"/>
</dbReference>
<dbReference type="InterPro" id="IPR036924">
    <property type="entry name" value="Prion/Doppel_b-ribbon_dom_sf"/>
</dbReference>
<keyword evidence="5" id="KW-0336">GPI-anchor</keyword>
<keyword evidence="16" id="KW-0449">Lipoprotein</keyword>
<evidence type="ECO:0000259" key="20">
    <source>
        <dbReference type="PROSITE" id="PS00706"/>
    </source>
</evidence>
<dbReference type="RefSeq" id="XP_015264267.1">
    <property type="nucleotide sequence ID" value="XM_015408781.1"/>
</dbReference>
<evidence type="ECO:0000313" key="22">
    <source>
        <dbReference type="RefSeq" id="XP_015264267.1"/>
    </source>
</evidence>
<evidence type="ECO:0000256" key="9">
    <source>
        <dbReference type="ARBA" id="ARBA00022737"/>
    </source>
</evidence>
<evidence type="ECO:0000256" key="15">
    <source>
        <dbReference type="ARBA" id="ARBA00023180"/>
    </source>
</evidence>
<accession>A0ABM1JS30</accession>
<dbReference type="PROSITE" id="PS00706">
    <property type="entry name" value="PRION_2"/>
    <property type="match status" value="1"/>
</dbReference>
<evidence type="ECO:0000256" key="12">
    <source>
        <dbReference type="ARBA" id="ARBA00023087"/>
    </source>
</evidence>
<feature type="chain" id="PRO_5046926909" evidence="19">
    <location>
        <begin position="25"/>
        <end position="268"/>
    </location>
</feature>
<reference evidence="22" key="1">
    <citation type="submission" date="2025-08" db="UniProtKB">
        <authorList>
            <consortium name="RefSeq"/>
        </authorList>
    </citation>
    <scope>IDENTIFICATION</scope>
</reference>
<dbReference type="Proteomes" id="UP000694871">
    <property type="component" value="Unplaced"/>
</dbReference>
<keyword evidence="13 18" id="KW-0472">Membrane</keyword>
<feature type="domain" description="Prion/Doppel protein beta-ribbon" evidence="20">
    <location>
        <begin position="222"/>
        <end position="240"/>
    </location>
</feature>